<keyword evidence="1" id="KW-0472">Membrane</keyword>
<feature type="transmembrane region" description="Helical" evidence="1">
    <location>
        <begin position="96"/>
        <end position="114"/>
    </location>
</feature>
<feature type="transmembrane region" description="Helical" evidence="1">
    <location>
        <begin position="33"/>
        <end position="54"/>
    </location>
</feature>
<evidence type="ECO:0000313" key="2">
    <source>
        <dbReference type="EMBL" id="CAB4799034.1"/>
    </source>
</evidence>
<keyword evidence="1" id="KW-1133">Transmembrane helix</keyword>
<keyword evidence="1" id="KW-0812">Transmembrane</keyword>
<sequence>MVVAPATVVVVSPVATTVSLDAVSVGAVPPVGGVAVSAAGVALAGSVVGGTLFTRRVGPGAPVVGVLPDVALAPVVAVGKLITVVLATAVVAVPPVVVAVPTMDVTGVVVTGFAQPMTGRRYTLPVTFTRSMACC</sequence>
<reference evidence="2" key="1">
    <citation type="submission" date="2020-05" db="EMBL/GenBank/DDBJ databases">
        <authorList>
            <person name="Chiriac C."/>
            <person name="Salcher M."/>
            <person name="Ghai R."/>
            <person name="Kavagutti S V."/>
        </authorList>
    </citation>
    <scope>NUCLEOTIDE SEQUENCE</scope>
</reference>
<organism evidence="2">
    <name type="scientific">freshwater metagenome</name>
    <dbReference type="NCBI Taxonomy" id="449393"/>
    <lineage>
        <taxon>unclassified sequences</taxon>
        <taxon>metagenomes</taxon>
        <taxon>ecological metagenomes</taxon>
    </lineage>
</organism>
<proteinExistence type="predicted"/>
<dbReference type="AlphaFoldDB" id="A0A6J6XTZ4"/>
<name>A0A6J6XTZ4_9ZZZZ</name>
<feature type="transmembrane region" description="Helical" evidence="1">
    <location>
        <begin position="66"/>
        <end position="90"/>
    </location>
</feature>
<gene>
    <name evidence="2" type="ORF">UFOPK2992_00914</name>
</gene>
<dbReference type="EMBL" id="CAFAAI010000144">
    <property type="protein sequence ID" value="CAB4799034.1"/>
    <property type="molecule type" value="Genomic_DNA"/>
</dbReference>
<evidence type="ECO:0000256" key="1">
    <source>
        <dbReference type="SAM" id="Phobius"/>
    </source>
</evidence>
<accession>A0A6J6XTZ4</accession>
<protein>
    <submittedName>
        <fullName evidence="2">Unannotated protein</fullName>
    </submittedName>
</protein>